<comment type="subcellular location">
    <subcellularLocation>
        <location evidence="2">Cell septum</location>
    </subcellularLocation>
</comment>
<keyword evidence="2" id="KW-0902">Two-component regulatory system</keyword>
<comment type="induction">
    <text evidence="2">By nitrogen starvation.</text>
</comment>
<dbReference type="HOGENOM" id="CLU_031371_0_0_3"/>
<evidence type="ECO:0000256" key="2">
    <source>
        <dbReference type="PIRNR" id="PIRNR005897"/>
    </source>
</evidence>
<feature type="modified residue" description="4-aspartylphosphate" evidence="3">
    <location>
        <position position="315"/>
    </location>
</feature>
<dbReference type="Pfam" id="PF00072">
    <property type="entry name" value="Response_reg"/>
    <property type="match status" value="1"/>
</dbReference>
<dbReference type="PIRSF" id="PIRSF005897">
    <property type="entry name" value="RR_PatA"/>
    <property type="match status" value="1"/>
</dbReference>
<dbReference type="KEGG" id="acy:Anacy_0068"/>
<dbReference type="PANTHER" id="PTHR44591:SF23">
    <property type="entry name" value="CHEY SUBFAMILY"/>
    <property type="match status" value="1"/>
</dbReference>
<evidence type="ECO:0000256" key="3">
    <source>
        <dbReference type="PROSITE-ProRule" id="PRU00169"/>
    </source>
</evidence>
<evidence type="ECO:0000259" key="4">
    <source>
        <dbReference type="PROSITE" id="PS50110"/>
    </source>
</evidence>
<proteinExistence type="evidence at transcript level"/>
<dbReference type="GO" id="GO:0043158">
    <property type="term" value="P:heterocyst development"/>
    <property type="evidence" value="ECO:0007669"/>
    <property type="project" value="UniProtKB-KW"/>
</dbReference>
<keyword evidence="6" id="KW-1185">Reference proteome</keyword>
<dbReference type="InterPro" id="IPR011006">
    <property type="entry name" value="CheY-like_superfamily"/>
</dbReference>
<dbReference type="AlphaFoldDB" id="K9Z944"/>
<dbReference type="EMBL" id="CP003659">
    <property type="protein sequence ID" value="AFZ55681.1"/>
    <property type="molecule type" value="Genomic_DNA"/>
</dbReference>
<protein>
    <recommendedName>
        <fullName evidence="2">Protein PatA</fullName>
    </recommendedName>
</protein>
<dbReference type="STRING" id="272123.Anacy_0068"/>
<name>K9Z944_ANACC</name>
<keyword evidence="1 3" id="KW-0597">Phosphoprotein</keyword>
<dbReference type="GO" id="GO:0030428">
    <property type="term" value="C:cell septum"/>
    <property type="evidence" value="ECO:0007669"/>
    <property type="project" value="UniProtKB-SubCell"/>
</dbReference>
<dbReference type="PROSITE" id="PS50110">
    <property type="entry name" value="RESPONSE_REGULATORY"/>
    <property type="match status" value="1"/>
</dbReference>
<dbReference type="PANTHER" id="PTHR44591">
    <property type="entry name" value="STRESS RESPONSE REGULATOR PROTEIN 1"/>
    <property type="match status" value="1"/>
</dbReference>
<dbReference type="PATRIC" id="fig|272123.3.peg.70"/>
<dbReference type="InterPro" id="IPR050595">
    <property type="entry name" value="Bact_response_regulator"/>
</dbReference>
<organism evidence="5 6">
    <name type="scientific">Anabaena cylindrica (strain ATCC 27899 / PCC 7122)</name>
    <dbReference type="NCBI Taxonomy" id="272123"/>
    <lineage>
        <taxon>Bacteria</taxon>
        <taxon>Bacillati</taxon>
        <taxon>Cyanobacteriota</taxon>
        <taxon>Cyanophyceae</taxon>
        <taxon>Nostocales</taxon>
        <taxon>Nostocaceae</taxon>
        <taxon>Anabaena</taxon>
    </lineage>
</organism>
<comment type="function">
    <text evidence="2">Controls heterocyst pattern formation.</text>
</comment>
<evidence type="ECO:0000313" key="5">
    <source>
        <dbReference type="EMBL" id="AFZ55681.1"/>
    </source>
</evidence>
<evidence type="ECO:0000256" key="1">
    <source>
        <dbReference type="ARBA" id="ARBA00022553"/>
    </source>
</evidence>
<dbReference type="InterPro" id="IPR001789">
    <property type="entry name" value="Sig_transdc_resp-reg_receiver"/>
</dbReference>
<accession>K9Z944</accession>
<dbReference type="RefSeq" id="WP_015212337.1">
    <property type="nucleotide sequence ID" value="NC_019771.1"/>
</dbReference>
<reference evidence="6" key="1">
    <citation type="journal article" date="2013" name="Proc. Natl. Acad. Sci. U.S.A.">
        <title>Improving the coverage of the cyanobacterial phylum using diversity-driven genome sequencing.</title>
        <authorList>
            <person name="Shih P.M."/>
            <person name="Wu D."/>
            <person name="Latifi A."/>
            <person name="Axen S.D."/>
            <person name="Fewer D.P."/>
            <person name="Talla E."/>
            <person name="Calteau A."/>
            <person name="Cai F."/>
            <person name="Tandeau de Marsac N."/>
            <person name="Rippka R."/>
            <person name="Herdman M."/>
            <person name="Sivonen K."/>
            <person name="Coursin T."/>
            <person name="Laurent T."/>
            <person name="Goodwin L."/>
            <person name="Nolan M."/>
            <person name="Davenport K.W."/>
            <person name="Han C.S."/>
            <person name="Rubin E.M."/>
            <person name="Eisen J.A."/>
            <person name="Woyke T."/>
            <person name="Gugger M."/>
            <person name="Kerfeld C.A."/>
        </authorList>
    </citation>
    <scope>NUCLEOTIDE SEQUENCE [LARGE SCALE GENOMIC DNA]</scope>
    <source>
        <strain evidence="6">ATCC 27899 / PCC 7122</strain>
    </source>
</reference>
<dbReference type="Proteomes" id="UP000010474">
    <property type="component" value="Chromosome"/>
</dbReference>
<dbReference type="InterPro" id="IPR024186">
    <property type="entry name" value="Sig_transdc_resp-reg_PatA"/>
</dbReference>
<feature type="domain" description="Response regulatory" evidence="4">
    <location>
        <begin position="266"/>
        <end position="382"/>
    </location>
</feature>
<dbReference type="Gene3D" id="3.40.50.2300">
    <property type="match status" value="1"/>
</dbReference>
<dbReference type="eggNOG" id="COG3706">
    <property type="taxonomic scope" value="Bacteria"/>
</dbReference>
<evidence type="ECO:0000313" key="6">
    <source>
        <dbReference type="Proteomes" id="UP000010474"/>
    </source>
</evidence>
<gene>
    <name evidence="5" type="ordered locus">Anacy_0068</name>
</gene>
<dbReference type="GO" id="GO:0000160">
    <property type="term" value="P:phosphorelay signal transduction system"/>
    <property type="evidence" value="ECO:0007669"/>
    <property type="project" value="UniProtKB-KW"/>
</dbReference>
<dbReference type="SMART" id="SM00448">
    <property type="entry name" value="REC"/>
    <property type="match status" value="1"/>
</dbReference>
<sequence>MTQSQLIQFNRIINIFKKCTQLQFSGQINIRDTKKNKWIFYYQLGKLVWATESTHIHRRLRRNLVDNCHDLDINSINFYDVDISVDYWDFLIIENLYKTQKITNEQINNIIEKTIFEVTCDLAQKTNSSSFFCEQNQDTQLEAPIISTSINILFQQIKDFWNGWSEAGLENFHPNLSPVLRNPDLLRRQVNSIVYNNFERLINGQHTLWDLAAKMKQNVVSVTRSLRPFMQKGITELIEIGDLPLAISKANHQSSYSRVISKNAPLIACIDDSPQVCKILERIITANGMRFIGIQDAVKALPVLIESKPDLIFLDLIMPVINGYELCSQLRSTSLFAKTPVIVLTGSDGVFDRVRSKVFGATEFITKPIDSDKVIGIVNRYLQDEPKLGKPYNLAFSY</sequence>
<keyword evidence="2" id="KW-0364">Heterocyst</keyword>
<dbReference type="SUPFAM" id="SSF52172">
    <property type="entry name" value="CheY-like"/>
    <property type="match status" value="1"/>
</dbReference>
<dbReference type="OrthoDB" id="524459at2"/>